<feature type="domain" description="TNase-like" evidence="4">
    <location>
        <begin position="22"/>
        <end position="156"/>
    </location>
</feature>
<dbReference type="EMBL" id="JQGC01000028">
    <property type="protein sequence ID" value="KFL29275.1"/>
    <property type="molecule type" value="Genomic_DNA"/>
</dbReference>
<sequence>MISTAAFALLASATLACEDLRMAPGGMVVEVTDGDTVVLNDGRKIRMIGTQAPKLPLGRDDFETWPLAPEAQKVLSDLVLNRHVRLGFGGEEIDRHERVLAHVFVETDEGEVWTQLFMVSAGLARVYSFPDNRQCLEPLFAAEARARADRLGIWANPYYSVRAADRPGELLDRVGHYELVEGRVLLADRSGSRIFLNFGRFWKEDFTAVIEAPALRLFETAGLDPLVLEGALVRIRGWVDDRDGPRIEITHPEQIEVLATR</sequence>
<dbReference type="InterPro" id="IPR035437">
    <property type="entry name" value="SNase_OB-fold_sf"/>
</dbReference>
<evidence type="ECO:0000313" key="5">
    <source>
        <dbReference type="EMBL" id="KFL29275.1"/>
    </source>
</evidence>
<dbReference type="SMART" id="SM00318">
    <property type="entry name" value="SNc"/>
    <property type="match status" value="1"/>
</dbReference>
<name>A0A087LXC2_9HYPH</name>
<dbReference type="STRING" id="46914.JP75_22145"/>
<dbReference type="GO" id="GO:0016787">
    <property type="term" value="F:hydrolase activity"/>
    <property type="evidence" value="ECO:0007669"/>
    <property type="project" value="UniProtKB-KW"/>
</dbReference>
<keyword evidence="1" id="KW-0540">Nuclease</keyword>
<keyword evidence="2" id="KW-0255">Endonuclease</keyword>
<dbReference type="InterPro" id="IPR016071">
    <property type="entry name" value="Staphylococal_nuclease_OB-fold"/>
</dbReference>
<keyword evidence="3" id="KW-0378">Hydrolase</keyword>
<dbReference type="SUPFAM" id="SSF50199">
    <property type="entry name" value="Staphylococcal nuclease"/>
    <property type="match status" value="1"/>
</dbReference>
<evidence type="ECO:0000256" key="2">
    <source>
        <dbReference type="ARBA" id="ARBA00022759"/>
    </source>
</evidence>
<dbReference type="Proteomes" id="UP000028981">
    <property type="component" value="Unassembled WGS sequence"/>
</dbReference>
<proteinExistence type="predicted"/>
<dbReference type="GO" id="GO:0004519">
    <property type="term" value="F:endonuclease activity"/>
    <property type="evidence" value="ECO:0007669"/>
    <property type="project" value="UniProtKB-KW"/>
</dbReference>
<dbReference type="Gene3D" id="2.40.50.90">
    <property type="match status" value="1"/>
</dbReference>
<dbReference type="Pfam" id="PF00565">
    <property type="entry name" value="SNase"/>
    <property type="match status" value="1"/>
</dbReference>
<protein>
    <submittedName>
        <fullName evidence="5">Nuclease (SNase domain protein)</fullName>
    </submittedName>
</protein>
<comment type="caution">
    <text evidence="5">The sequence shown here is derived from an EMBL/GenBank/DDBJ whole genome shotgun (WGS) entry which is preliminary data.</text>
</comment>
<gene>
    <name evidence="5" type="ORF">JP75_22145</name>
</gene>
<dbReference type="PANTHER" id="PTHR12302:SF3">
    <property type="entry name" value="SERINE_THREONINE-PROTEIN KINASE 31"/>
    <property type="match status" value="1"/>
</dbReference>
<evidence type="ECO:0000259" key="4">
    <source>
        <dbReference type="PROSITE" id="PS50830"/>
    </source>
</evidence>
<dbReference type="PANTHER" id="PTHR12302">
    <property type="entry name" value="EBNA2 BINDING PROTEIN P100"/>
    <property type="match status" value="1"/>
</dbReference>
<accession>A0A087LXC2</accession>
<organism evidence="5 6">
    <name type="scientific">Devosia riboflavina</name>
    <dbReference type="NCBI Taxonomy" id="46914"/>
    <lineage>
        <taxon>Bacteria</taxon>
        <taxon>Pseudomonadati</taxon>
        <taxon>Pseudomonadota</taxon>
        <taxon>Alphaproteobacteria</taxon>
        <taxon>Hyphomicrobiales</taxon>
        <taxon>Devosiaceae</taxon>
        <taxon>Devosia</taxon>
    </lineage>
</organism>
<evidence type="ECO:0000313" key="6">
    <source>
        <dbReference type="Proteomes" id="UP000028981"/>
    </source>
</evidence>
<keyword evidence="6" id="KW-1185">Reference proteome</keyword>
<dbReference type="AlphaFoldDB" id="A0A087LXC2"/>
<evidence type="ECO:0000256" key="1">
    <source>
        <dbReference type="ARBA" id="ARBA00022722"/>
    </source>
</evidence>
<evidence type="ECO:0000256" key="3">
    <source>
        <dbReference type="ARBA" id="ARBA00022801"/>
    </source>
</evidence>
<reference evidence="5 6" key="1">
    <citation type="submission" date="2014-08" db="EMBL/GenBank/DDBJ databases">
        <authorList>
            <person name="Hassan Y.I."/>
            <person name="Lepp D."/>
            <person name="Zhou T."/>
        </authorList>
    </citation>
    <scope>NUCLEOTIDE SEQUENCE [LARGE SCALE GENOMIC DNA]</scope>
    <source>
        <strain evidence="5 6">IFO13584</strain>
    </source>
</reference>
<dbReference type="PROSITE" id="PS50830">
    <property type="entry name" value="TNASE_3"/>
    <property type="match status" value="1"/>
</dbReference>